<dbReference type="PANTHER" id="PTHR43775">
    <property type="entry name" value="FATTY ACID SYNTHASE"/>
    <property type="match status" value="1"/>
</dbReference>
<dbReference type="RefSeq" id="WP_274688917.1">
    <property type="nucleotide sequence ID" value="NZ_JAPMOU010000012.1"/>
</dbReference>
<name>A0ABT5U863_9GAMM</name>
<protein>
    <submittedName>
        <fullName evidence="4">Acyltransferase domain-containing protein</fullName>
    </submittedName>
</protein>
<dbReference type="InterPro" id="IPR050091">
    <property type="entry name" value="PKS_NRPS_Biosynth_Enz"/>
</dbReference>
<feature type="domain" description="Malonyl-CoA:ACP transacylase (MAT)" evidence="3">
    <location>
        <begin position="9"/>
        <end position="303"/>
    </location>
</feature>
<keyword evidence="1" id="KW-0596">Phosphopantetheine</keyword>
<gene>
    <name evidence="4" type="ORF">ORQ98_11325</name>
</gene>
<dbReference type="EMBL" id="JAPMOU010000012">
    <property type="protein sequence ID" value="MDE1462560.1"/>
    <property type="molecule type" value="Genomic_DNA"/>
</dbReference>
<dbReference type="Pfam" id="PF00698">
    <property type="entry name" value="Acyl_transf_1"/>
    <property type="match status" value="1"/>
</dbReference>
<reference evidence="4 5" key="1">
    <citation type="submission" date="2022-11" db="EMBL/GenBank/DDBJ databases">
        <title>Spartinivicinus poritis sp. nov., isolated from scleractinian coral Porites lutea.</title>
        <authorList>
            <person name="Zhang G."/>
            <person name="Cai L."/>
            <person name="Wei Q."/>
        </authorList>
    </citation>
    <scope>NUCLEOTIDE SEQUENCE [LARGE SCALE GENOMIC DNA]</scope>
    <source>
        <strain evidence="4 5">A2-2</strain>
    </source>
</reference>
<dbReference type="SMART" id="SM00827">
    <property type="entry name" value="PKS_AT"/>
    <property type="match status" value="1"/>
</dbReference>
<dbReference type="InterPro" id="IPR016035">
    <property type="entry name" value="Acyl_Trfase/lysoPLipase"/>
</dbReference>
<evidence type="ECO:0000256" key="2">
    <source>
        <dbReference type="ARBA" id="ARBA00022553"/>
    </source>
</evidence>
<dbReference type="Proteomes" id="UP001528823">
    <property type="component" value="Unassembled WGS sequence"/>
</dbReference>
<evidence type="ECO:0000256" key="1">
    <source>
        <dbReference type="ARBA" id="ARBA00022450"/>
    </source>
</evidence>
<keyword evidence="5" id="KW-1185">Reference proteome</keyword>
<accession>A0ABT5U863</accession>
<comment type="caution">
    <text evidence="4">The sequence shown here is derived from an EMBL/GenBank/DDBJ whole genome shotgun (WGS) entry which is preliminary data.</text>
</comment>
<organism evidence="4 5">
    <name type="scientific">Spartinivicinus poritis</name>
    <dbReference type="NCBI Taxonomy" id="2994640"/>
    <lineage>
        <taxon>Bacteria</taxon>
        <taxon>Pseudomonadati</taxon>
        <taxon>Pseudomonadota</taxon>
        <taxon>Gammaproteobacteria</taxon>
        <taxon>Oceanospirillales</taxon>
        <taxon>Zooshikellaceae</taxon>
        <taxon>Spartinivicinus</taxon>
    </lineage>
</organism>
<dbReference type="GO" id="GO:0016746">
    <property type="term" value="F:acyltransferase activity"/>
    <property type="evidence" value="ECO:0007669"/>
    <property type="project" value="UniProtKB-KW"/>
</dbReference>
<sequence>MKALPLIFMFSGQGSQYYHMGKELFEGNSFFRNSLQELDEIAQVHLGYSVIQEMYNTNRSAADAFNQTRFTHPAIYMFEVAQAKMLINLGICPDYVMGTSMGTFAAASLAGCLDEEKMLLAVIKQSELIAAQCEPGFMVAILENPILFQREAQLYSQSVLASTNFDGHFVVSTNVAGLSTIEHFLKQQQISYQVLAVSHAFHSQWIDSAQESYLDFLKSQEFQIMNIPLICCMKAEMVSYISEVYFWKVIREPIEFRRTAELFESTGSYHYLDLGPSGTLATLLKYILPENSQSKVTAMMTPYGFNSNGLEQLIKEHQPIESIV</sequence>
<dbReference type="InterPro" id="IPR014043">
    <property type="entry name" value="Acyl_transferase_dom"/>
</dbReference>
<evidence type="ECO:0000313" key="5">
    <source>
        <dbReference type="Proteomes" id="UP001528823"/>
    </source>
</evidence>
<keyword evidence="4" id="KW-0012">Acyltransferase</keyword>
<keyword evidence="4" id="KW-0808">Transferase</keyword>
<evidence type="ECO:0000259" key="3">
    <source>
        <dbReference type="SMART" id="SM00827"/>
    </source>
</evidence>
<dbReference type="Gene3D" id="3.40.366.10">
    <property type="entry name" value="Malonyl-Coenzyme A Acyl Carrier Protein, domain 2"/>
    <property type="match status" value="1"/>
</dbReference>
<evidence type="ECO:0000313" key="4">
    <source>
        <dbReference type="EMBL" id="MDE1462560.1"/>
    </source>
</evidence>
<dbReference type="SUPFAM" id="SSF52151">
    <property type="entry name" value="FabD/lysophospholipase-like"/>
    <property type="match status" value="1"/>
</dbReference>
<dbReference type="InterPro" id="IPR001227">
    <property type="entry name" value="Ac_transferase_dom_sf"/>
</dbReference>
<keyword evidence="2" id="KW-0597">Phosphoprotein</keyword>
<dbReference type="PANTHER" id="PTHR43775:SF37">
    <property type="entry name" value="SI:DKEY-61P9.11"/>
    <property type="match status" value="1"/>
</dbReference>
<proteinExistence type="predicted"/>